<name>A0A221ZPQ6_BACTI</name>
<evidence type="ECO:0000256" key="1">
    <source>
        <dbReference type="ARBA" id="ARBA00009913"/>
    </source>
</evidence>
<dbReference type="InterPro" id="IPR006119">
    <property type="entry name" value="Resolv_N"/>
</dbReference>
<comment type="similarity">
    <text evidence="1">Belongs to the site-specific recombinase resolvase family.</text>
</comment>
<evidence type="ECO:0000256" key="2">
    <source>
        <dbReference type="ARBA" id="ARBA00023125"/>
    </source>
</evidence>
<keyword evidence="5" id="KW-0614">Plasmid</keyword>
<feature type="domain" description="Resolvase/invertase-type recombinase catalytic" evidence="4">
    <location>
        <begin position="1"/>
        <end position="67"/>
    </location>
</feature>
<sequence>MHHLIQIVNELNEQGVSFYSVQENITMDRSSATGQLMFHLFASFAEFERNLIRERTEAGRIAARARGRFGGRPEKLGEKEQQMIQTLVSKKTPIKDIAQILKISRTTVYRYLQK</sequence>
<reference evidence="5" key="1">
    <citation type="submission" date="2016-12" db="EMBL/GenBank/DDBJ databases">
        <title>Bacillus turingiensis from Tocantins.</title>
        <authorList>
            <person name="Alves G.B."/>
            <person name="Melo F.L."/>
            <person name="Campos F.S."/>
            <person name="Correa R.F.T."/>
            <person name="Ribeiro B.M."/>
            <person name="Aguiar R.W.S."/>
        </authorList>
    </citation>
    <scope>NUCLEOTIDE SEQUENCE</scope>
    <source>
        <strain evidence="5">1.24</strain>
        <plasmid evidence="5">pT0124-4</plasmid>
    </source>
</reference>
<dbReference type="InterPro" id="IPR009057">
    <property type="entry name" value="Homeodomain-like_sf"/>
</dbReference>
<dbReference type="EMBL" id="KY352353">
    <property type="protein sequence ID" value="ASO64523.1"/>
    <property type="molecule type" value="Genomic_DNA"/>
</dbReference>
<keyword evidence="2" id="KW-0238">DNA-binding</keyword>
<evidence type="ECO:0000256" key="3">
    <source>
        <dbReference type="ARBA" id="ARBA00023172"/>
    </source>
</evidence>
<dbReference type="SUPFAM" id="SSF46689">
    <property type="entry name" value="Homeodomain-like"/>
    <property type="match status" value="1"/>
</dbReference>
<evidence type="ECO:0000313" key="5">
    <source>
        <dbReference type="EMBL" id="ASO64523.1"/>
    </source>
</evidence>
<protein>
    <submittedName>
        <fullName evidence="5">Putative resolvase</fullName>
    </submittedName>
</protein>
<keyword evidence="3" id="KW-0233">DNA recombination</keyword>
<dbReference type="Gene3D" id="1.10.10.60">
    <property type="entry name" value="Homeodomain-like"/>
    <property type="match status" value="1"/>
</dbReference>
<dbReference type="PANTHER" id="PTHR30461">
    <property type="entry name" value="DNA-INVERTASE FROM LAMBDOID PROPHAGE"/>
    <property type="match status" value="1"/>
</dbReference>
<dbReference type="InterPro" id="IPR050639">
    <property type="entry name" value="SSR_resolvase"/>
</dbReference>
<organism evidence="5">
    <name type="scientific">Bacillus thuringiensis subsp. israelensis</name>
    <dbReference type="NCBI Taxonomy" id="1430"/>
    <lineage>
        <taxon>Bacteria</taxon>
        <taxon>Bacillati</taxon>
        <taxon>Bacillota</taxon>
        <taxon>Bacilli</taxon>
        <taxon>Bacillales</taxon>
        <taxon>Bacillaceae</taxon>
        <taxon>Bacillus</taxon>
        <taxon>Bacillus cereus group</taxon>
    </lineage>
</organism>
<dbReference type="PROSITE" id="PS51736">
    <property type="entry name" value="RECOMBINASES_3"/>
    <property type="match status" value="1"/>
</dbReference>
<accession>A0A221ZPQ6</accession>
<dbReference type="CDD" id="cd00569">
    <property type="entry name" value="HTH_Hin_like"/>
    <property type="match status" value="1"/>
</dbReference>
<dbReference type="SUPFAM" id="SSF53041">
    <property type="entry name" value="Resolvase-like"/>
    <property type="match status" value="1"/>
</dbReference>
<dbReference type="AlphaFoldDB" id="A0A221ZPQ6"/>
<geneLocation type="plasmid" evidence="5">
    <name>pT0124-4</name>
</geneLocation>
<evidence type="ECO:0000259" key="4">
    <source>
        <dbReference type="PROSITE" id="PS51736"/>
    </source>
</evidence>
<dbReference type="CDD" id="cd03768">
    <property type="entry name" value="SR_ResInv"/>
    <property type="match status" value="1"/>
</dbReference>
<dbReference type="Pfam" id="PF00239">
    <property type="entry name" value="Resolvase"/>
    <property type="match status" value="1"/>
</dbReference>
<dbReference type="GO" id="GO:0003677">
    <property type="term" value="F:DNA binding"/>
    <property type="evidence" value="ECO:0007669"/>
    <property type="project" value="UniProtKB-KW"/>
</dbReference>
<dbReference type="InterPro" id="IPR006120">
    <property type="entry name" value="Resolvase_HTH_dom"/>
</dbReference>
<proteinExistence type="inferred from homology"/>
<dbReference type="Pfam" id="PF02796">
    <property type="entry name" value="HTH_7"/>
    <property type="match status" value="1"/>
</dbReference>
<dbReference type="PANTHER" id="PTHR30461:SF2">
    <property type="entry name" value="SERINE RECOMBINASE PINE-RELATED"/>
    <property type="match status" value="1"/>
</dbReference>
<dbReference type="GO" id="GO:0000150">
    <property type="term" value="F:DNA strand exchange activity"/>
    <property type="evidence" value="ECO:0007669"/>
    <property type="project" value="InterPro"/>
</dbReference>
<dbReference type="Gene3D" id="3.40.50.1390">
    <property type="entry name" value="Resolvase, N-terminal catalytic domain"/>
    <property type="match status" value="1"/>
</dbReference>
<dbReference type="InterPro" id="IPR036162">
    <property type="entry name" value="Resolvase-like_N_sf"/>
</dbReference>